<dbReference type="InterPro" id="IPR014729">
    <property type="entry name" value="Rossmann-like_a/b/a_fold"/>
</dbReference>
<dbReference type="PANTHER" id="PTHR43686:SF1">
    <property type="entry name" value="AMINOTRAN_5 DOMAIN-CONTAINING PROTEIN"/>
    <property type="match status" value="1"/>
</dbReference>
<evidence type="ECO:0000313" key="3">
    <source>
        <dbReference type="EMBL" id="RGQ40726.1"/>
    </source>
</evidence>
<keyword evidence="1" id="KW-0808">Transferase</keyword>
<name>A0A412AX22_9FIRM</name>
<gene>
    <name evidence="3" type="ORF">DWY99_07565</name>
</gene>
<dbReference type="AlphaFoldDB" id="A0A412AX22"/>
<dbReference type="PIRSF" id="PIRSF004976">
    <property type="entry name" value="ATPase_YdaO"/>
    <property type="match status" value="1"/>
</dbReference>
<evidence type="ECO:0000256" key="1">
    <source>
        <dbReference type="ARBA" id="ARBA00022679"/>
    </source>
</evidence>
<dbReference type="InterPro" id="IPR035107">
    <property type="entry name" value="tRNA_thiolation_TtcA_Ctu1"/>
</dbReference>
<evidence type="ECO:0000259" key="2">
    <source>
        <dbReference type="Pfam" id="PF01171"/>
    </source>
</evidence>
<reference evidence="3 4" key="1">
    <citation type="submission" date="2018-08" db="EMBL/GenBank/DDBJ databases">
        <title>A genome reference for cultivated species of the human gut microbiota.</title>
        <authorList>
            <person name="Zou Y."/>
            <person name="Xue W."/>
            <person name="Luo G."/>
        </authorList>
    </citation>
    <scope>NUCLEOTIDE SEQUENCE [LARGE SCALE GENOMIC DNA]</scope>
    <source>
        <strain evidence="3 4">AF28-26</strain>
    </source>
</reference>
<dbReference type="Gene3D" id="3.40.50.620">
    <property type="entry name" value="HUPs"/>
    <property type="match status" value="1"/>
</dbReference>
<dbReference type="EMBL" id="QRTC01000025">
    <property type="protein sequence ID" value="RGQ40726.1"/>
    <property type="molecule type" value="Genomic_DNA"/>
</dbReference>
<comment type="caution">
    <text evidence="3">The sequence shown here is derived from an EMBL/GenBank/DDBJ whole genome shotgun (WGS) entry which is preliminary data.</text>
</comment>
<dbReference type="SUPFAM" id="SSF52402">
    <property type="entry name" value="Adenine nucleotide alpha hydrolases-like"/>
    <property type="match status" value="1"/>
</dbReference>
<organism evidence="3 4">
    <name type="scientific">[Clostridium] leptum</name>
    <dbReference type="NCBI Taxonomy" id="1535"/>
    <lineage>
        <taxon>Bacteria</taxon>
        <taxon>Bacillati</taxon>
        <taxon>Bacillota</taxon>
        <taxon>Clostridia</taxon>
        <taxon>Eubacteriales</taxon>
        <taxon>Oscillospiraceae</taxon>
        <taxon>Oscillospiraceae incertae sedis</taxon>
    </lineage>
</organism>
<accession>A0A412AX22</accession>
<feature type="domain" description="tRNA(Ile)-lysidine/2-thiocytidine synthase N-terminal" evidence="2">
    <location>
        <begin position="54"/>
        <end position="221"/>
    </location>
</feature>
<dbReference type="PANTHER" id="PTHR43686">
    <property type="entry name" value="SULFURTRANSFERASE-RELATED"/>
    <property type="match status" value="1"/>
</dbReference>
<sequence length="269" mass="30044">MFFAILCHNKENPAYRKESPAAQAGREDARMQKILGPMRAAVEKYHMIGEGDRIAVGVSGGKDSLVLLCALAALREFYPSRFEVAALTADPQFHGEPADYSQIQELCRRLGVPYHVRRTQLGRIIFEDRKEANPCSLCARMRRGILHNMSKEAGCNKLALGHHYDDAVETFFMNLFNSGSLDCFSPKSYLSRKELWLIRPLVFCGERQVAAAASRCHLPVVKSSCPADGSTSRQKTKELIARLEKDYPDLKSKVMGAVERAGIAHWDAV</sequence>
<dbReference type="GO" id="GO:0008033">
    <property type="term" value="P:tRNA processing"/>
    <property type="evidence" value="ECO:0007669"/>
    <property type="project" value="InterPro"/>
</dbReference>
<dbReference type="Proteomes" id="UP000284751">
    <property type="component" value="Unassembled WGS sequence"/>
</dbReference>
<protein>
    <submittedName>
        <fullName evidence="3">tRNA 2-thiocytidine(32) synthetase TtcA</fullName>
    </submittedName>
</protein>
<dbReference type="GO" id="GO:0016740">
    <property type="term" value="F:transferase activity"/>
    <property type="evidence" value="ECO:0007669"/>
    <property type="project" value="UniProtKB-KW"/>
</dbReference>
<dbReference type="InterPro" id="IPR011063">
    <property type="entry name" value="TilS/TtcA_N"/>
</dbReference>
<proteinExistence type="predicted"/>
<evidence type="ECO:0000313" key="4">
    <source>
        <dbReference type="Proteomes" id="UP000284751"/>
    </source>
</evidence>
<dbReference type="CDD" id="cd24138">
    <property type="entry name" value="TtcA-like"/>
    <property type="match status" value="1"/>
</dbReference>
<dbReference type="Pfam" id="PF01171">
    <property type="entry name" value="ATP_bind_3"/>
    <property type="match status" value="1"/>
</dbReference>